<dbReference type="AlphaFoldDB" id="A0A4Z1BY20"/>
<name>A0A4Z1BY20_9FLAO</name>
<gene>
    <name evidence="1" type="ORF">E4J94_00015</name>
</gene>
<dbReference type="EMBL" id="SRPE01000001">
    <property type="protein sequence ID" value="TGN30002.1"/>
    <property type="molecule type" value="Genomic_DNA"/>
</dbReference>
<evidence type="ECO:0000313" key="1">
    <source>
        <dbReference type="EMBL" id="TGN30002.1"/>
    </source>
</evidence>
<dbReference type="RefSeq" id="WP_135833873.1">
    <property type="nucleotide sequence ID" value="NZ_SRPE01000001.1"/>
</dbReference>
<protein>
    <submittedName>
        <fullName evidence="1">Uncharacterized protein</fullName>
    </submittedName>
</protein>
<keyword evidence="2" id="KW-1185">Reference proteome</keyword>
<proteinExistence type="predicted"/>
<dbReference type="OrthoDB" id="1494901at2"/>
<sequence length="133" mass="15774">MNTYDYLKTLDLNDIYSQDDNTQILNELISISEILKQYLLLDFERLTIEPKTIEILGVEYDNPDYRQSATGIIYKIYFFNEENFKINIEVLVDFHKILINTKGKAKSIELHDFDSKILSKHNCEFKTDLREIL</sequence>
<accession>A0A4Z1BY20</accession>
<reference evidence="1 2" key="1">
    <citation type="submission" date="2019-03" db="EMBL/GenBank/DDBJ databases">
        <title>Empedobacter tilapiae sp. nov., isolated from an intestine of Nile tilapia Oreochromis niloticus.</title>
        <authorList>
            <person name="Kim Y.-O."/>
            <person name="Yoon J.-H."/>
        </authorList>
    </citation>
    <scope>NUCLEOTIDE SEQUENCE [LARGE SCALE GENOMIC DNA]</scope>
    <source>
        <strain evidence="1 2">MRS2</strain>
    </source>
</reference>
<comment type="caution">
    <text evidence="1">The sequence shown here is derived from an EMBL/GenBank/DDBJ whole genome shotgun (WGS) entry which is preliminary data.</text>
</comment>
<dbReference type="Proteomes" id="UP000297998">
    <property type="component" value="Unassembled WGS sequence"/>
</dbReference>
<organism evidence="1 2">
    <name type="scientific">Empedobacter tilapiae</name>
    <dbReference type="NCBI Taxonomy" id="2491114"/>
    <lineage>
        <taxon>Bacteria</taxon>
        <taxon>Pseudomonadati</taxon>
        <taxon>Bacteroidota</taxon>
        <taxon>Flavobacteriia</taxon>
        <taxon>Flavobacteriales</taxon>
        <taxon>Weeksellaceae</taxon>
        <taxon>Empedobacter</taxon>
    </lineage>
</organism>
<evidence type="ECO:0000313" key="2">
    <source>
        <dbReference type="Proteomes" id="UP000297998"/>
    </source>
</evidence>